<dbReference type="EC" id="2.7.4.3" evidence="2"/>
<dbReference type="Proteomes" id="UP001627284">
    <property type="component" value="Unassembled WGS sequence"/>
</dbReference>
<evidence type="ECO:0000313" key="9">
    <source>
        <dbReference type="Proteomes" id="UP001627284"/>
    </source>
</evidence>
<name>A0ABD2SBF3_9SOLN</name>
<feature type="non-terminal residue" evidence="8">
    <location>
        <position position="1"/>
    </location>
</feature>
<dbReference type="Gene3D" id="3.40.50.300">
    <property type="entry name" value="P-loop containing nucleotide triphosphate hydrolases"/>
    <property type="match status" value="1"/>
</dbReference>
<evidence type="ECO:0000256" key="6">
    <source>
        <dbReference type="ARBA" id="ARBA00031517"/>
    </source>
</evidence>
<reference evidence="8 9" key="1">
    <citation type="submission" date="2024-05" db="EMBL/GenBank/DDBJ databases">
        <title>De novo assembly of an allotetraploid wild potato.</title>
        <authorList>
            <person name="Hosaka A.J."/>
        </authorList>
    </citation>
    <scope>NUCLEOTIDE SEQUENCE [LARGE SCALE GENOMIC DNA]</scope>
    <source>
        <tissue evidence="8">Young leaves</tissue>
    </source>
</reference>
<accession>A0ABD2SBF3</accession>
<keyword evidence="5 7" id="KW-0418">Kinase</keyword>
<keyword evidence="4" id="KW-0547">Nucleotide-binding</keyword>
<evidence type="ECO:0000256" key="5">
    <source>
        <dbReference type="ARBA" id="ARBA00022777"/>
    </source>
</evidence>
<dbReference type="EMBL" id="JBJKTR010000015">
    <property type="protein sequence ID" value="KAL3340978.1"/>
    <property type="molecule type" value="Genomic_DNA"/>
</dbReference>
<proteinExistence type="inferred from homology"/>
<dbReference type="PANTHER" id="PTHR23359">
    <property type="entry name" value="NUCLEOTIDE KINASE"/>
    <property type="match status" value="1"/>
</dbReference>
<evidence type="ECO:0000256" key="2">
    <source>
        <dbReference type="ARBA" id="ARBA00012955"/>
    </source>
</evidence>
<dbReference type="PROSITE" id="PS00113">
    <property type="entry name" value="ADENYLATE_KINASE"/>
    <property type="match status" value="1"/>
</dbReference>
<dbReference type="Pfam" id="PF00406">
    <property type="entry name" value="ADK"/>
    <property type="match status" value="1"/>
</dbReference>
<evidence type="ECO:0000313" key="8">
    <source>
        <dbReference type="EMBL" id="KAL3340978.1"/>
    </source>
</evidence>
<comment type="caution">
    <text evidence="8">The sequence shown here is derived from an EMBL/GenBank/DDBJ whole genome shotgun (WGS) entry which is preliminary data.</text>
</comment>
<dbReference type="InterPro" id="IPR000850">
    <property type="entry name" value="Adenylat/UMP-CMP_kin"/>
</dbReference>
<keyword evidence="9" id="KW-1185">Reference proteome</keyword>
<dbReference type="GO" id="GO:0004017">
    <property type="term" value="F:AMP kinase activity"/>
    <property type="evidence" value="ECO:0007669"/>
    <property type="project" value="UniProtKB-EC"/>
</dbReference>
<dbReference type="PRINTS" id="PR00094">
    <property type="entry name" value="ADENYLTKNASE"/>
</dbReference>
<protein>
    <recommendedName>
        <fullName evidence="2">adenylate kinase</fullName>
        <ecNumber evidence="2">2.7.4.3</ecNumber>
    </recommendedName>
    <alternativeName>
        <fullName evidence="6">ATP:AMP phosphotransferase</fullName>
    </alternativeName>
</protein>
<keyword evidence="3 7" id="KW-0808">Transferase</keyword>
<dbReference type="CDD" id="cd01428">
    <property type="entry name" value="ADK"/>
    <property type="match status" value="1"/>
</dbReference>
<evidence type="ECO:0000256" key="7">
    <source>
        <dbReference type="RuleBase" id="RU003330"/>
    </source>
</evidence>
<dbReference type="InterPro" id="IPR027417">
    <property type="entry name" value="P-loop_NTPase"/>
</dbReference>
<gene>
    <name evidence="8" type="ORF">AABB24_025504</name>
</gene>
<evidence type="ECO:0000256" key="3">
    <source>
        <dbReference type="ARBA" id="ARBA00022679"/>
    </source>
</evidence>
<organism evidence="8 9">
    <name type="scientific">Solanum stoloniferum</name>
    <dbReference type="NCBI Taxonomy" id="62892"/>
    <lineage>
        <taxon>Eukaryota</taxon>
        <taxon>Viridiplantae</taxon>
        <taxon>Streptophyta</taxon>
        <taxon>Embryophyta</taxon>
        <taxon>Tracheophyta</taxon>
        <taxon>Spermatophyta</taxon>
        <taxon>Magnoliopsida</taxon>
        <taxon>eudicotyledons</taxon>
        <taxon>Gunneridae</taxon>
        <taxon>Pentapetalae</taxon>
        <taxon>asterids</taxon>
        <taxon>lamiids</taxon>
        <taxon>Solanales</taxon>
        <taxon>Solanaceae</taxon>
        <taxon>Solanoideae</taxon>
        <taxon>Solaneae</taxon>
        <taxon>Solanum</taxon>
    </lineage>
</organism>
<dbReference type="InterPro" id="IPR033690">
    <property type="entry name" value="Adenylat_kinase_CS"/>
</dbReference>
<evidence type="ECO:0000256" key="4">
    <source>
        <dbReference type="ARBA" id="ARBA00022741"/>
    </source>
</evidence>
<evidence type="ECO:0000256" key="1">
    <source>
        <dbReference type="ARBA" id="ARBA00007220"/>
    </source>
</evidence>
<dbReference type="SUPFAM" id="SSF52540">
    <property type="entry name" value="P-loop containing nucleoside triphosphate hydrolases"/>
    <property type="match status" value="1"/>
</dbReference>
<dbReference type="GO" id="GO:0000166">
    <property type="term" value="F:nucleotide binding"/>
    <property type="evidence" value="ECO:0007669"/>
    <property type="project" value="UniProtKB-KW"/>
</dbReference>
<comment type="similarity">
    <text evidence="1 7">Belongs to the adenylate kinase family.</text>
</comment>
<sequence>FSGRLYRESFFRPAMALLSRIRAAAQPLIRTESLRSYGSAAAQLVDYEEYQNRNCVMEESEGSVPRRGVQWVIMGDPMAQRHVYAQWLSKLLDVPHISMGSLVRQELHPRSSLYKQIADAVNQGKLVPEEVIFGLLSKRLEEGYCSGESGFILDGIPRSKIQAEILDKTVDIDLVLNLKCAEDLVSKKDKSTGLYPPLEFLRRGASGISTSRQPEGGHFRPSSIMDDVSRKNLHVHAEQVNPLEEYYRKQRKLLDFQVAGGPGETWQGLLAALHLQHRNAVGSTQLTAGC</sequence>
<dbReference type="AlphaFoldDB" id="A0ABD2SBF3"/>